<organism evidence="1 2">
    <name type="scientific">Cucurbitaria berberidis CBS 394.84</name>
    <dbReference type="NCBI Taxonomy" id="1168544"/>
    <lineage>
        <taxon>Eukaryota</taxon>
        <taxon>Fungi</taxon>
        <taxon>Dikarya</taxon>
        <taxon>Ascomycota</taxon>
        <taxon>Pezizomycotina</taxon>
        <taxon>Dothideomycetes</taxon>
        <taxon>Pleosporomycetidae</taxon>
        <taxon>Pleosporales</taxon>
        <taxon>Pleosporineae</taxon>
        <taxon>Cucurbitariaceae</taxon>
        <taxon>Cucurbitaria</taxon>
    </lineage>
</organism>
<dbReference type="GeneID" id="63854687"/>
<evidence type="ECO:0000313" key="2">
    <source>
        <dbReference type="Proteomes" id="UP000800039"/>
    </source>
</evidence>
<evidence type="ECO:0000313" key="1">
    <source>
        <dbReference type="EMBL" id="KAF1840355.1"/>
    </source>
</evidence>
<name>A0A9P4G7X1_9PLEO</name>
<accession>A0A9P4G7X1</accession>
<dbReference type="AlphaFoldDB" id="A0A9P4G7X1"/>
<keyword evidence="2" id="KW-1185">Reference proteome</keyword>
<dbReference type="CDD" id="cd07822">
    <property type="entry name" value="SRPBCC_4"/>
    <property type="match status" value="1"/>
</dbReference>
<proteinExistence type="predicted"/>
<sequence>MPRVRIELDIAATPKQVRAVILDFPRYPEWHTSFIKSLTPIPPSRSPFDLIPGDKLVAAFDGSTIEPVVLNNTPAEFRWRGSAFLGAFAGEHYFEFRESEKVDGGCLFVHGEDYVGWLTWLFGEGWLGFARASVVAMYEGFSRDVKTRVEGLKRDGGSAS</sequence>
<dbReference type="Proteomes" id="UP000800039">
    <property type="component" value="Unassembled WGS sequence"/>
</dbReference>
<dbReference type="PANTHER" id="PTHR36166">
    <property type="entry name" value="CHROMOSOME 9, WHOLE GENOME SHOTGUN SEQUENCE"/>
    <property type="match status" value="1"/>
</dbReference>
<dbReference type="Pfam" id="PF10604">
    <property type="entry name" value="Polyketide_cyc2"/>
    <property type="match status" value="1"/>
</dbReference>
<gene>
    <name evidence="1" type="ORF">K460DRAFT_410947</name>
</gene>
<evidence type="ECO:0008006" key="3">
    <source>
        <dbReference type="Google" id="ProtNLM"/>
    </source>
</evidence>
<dbReference type="Gene3D" id="3.30.530.20">
    <property type="match status" value="1"/>
</dbReference>
<comment type="caution">
    <text evidence="1">The sequence shown here is derived from an EMBL/GenBank/DDBJ whole genome shotgun (WGS) entry which is preliminary data.</text>
</comment>
<dbReference type="SUPFAM" id="SSF55961">
    <property type="entry name" value="Bet v1-like"/>
    <property type="match status" value="1"/>
</dbReference>
<dbReference type="PANTHER" id="PTHR36166:SF1">
    <property type="entry name" value="SRPBCC DOMAIN-CONTAINING PROTEIN"/>
    <property type="match status" value="1"/>
</dbReference>
<dbReference type="InterPro" id="IPR019587">
    <property type="entry name" value="Polyketide_cyclase/dehydratase"/>
</dbReference>
<protein>
    <recommendedName>
        <fullName evidence="3">Polyketide cyclase/dehydrase</fullName>
    </recommendedName>
</protein>
<dbReference type="RefSeq" id="XP_040782918.1">
    <property type="nucleotide sequence ID" value="XM_040937437.1"/>
</dbReference>
<reference evidence="1" key="1">
    <citation type="submission" date="2020-01" db="EMBL/GenBank/DDBJ databases">
        <authorList>
            <consortium name="DOE Joint Genome Institute"/>
            <person name="Haridas S."/>
            <person name="Albert R."/>
            <person name="Binder M."/>
            <person name="Bloem J."/>
            <person name="Labutti K."/>
            <person name="Salamov A."/>
            <person name="Andreopoulos B."/>
            <person name="Baker S.E."/>
            <person name="Barry K."/>
            <person name="Bills G."/>
            <person name="Bluhm B.H."/>
            <person name="Cannon C."/>
            <person name="Castanera R."/>
            <person name="Culley D.E."/>
            <person name="Daum C."/>
            <person name="Ezra D."/>
            <person name="Gonzalez J.B."/>
            <person name="Henrissat B."/>
            <person name="Kuo A."/>
            <person name="Liang C."/>
            <person name="Lipzen A."/>
            <person name="Lutzoni F."/>
            <person name="Magnuson J."/>
            <person name="Mondo S."/>
            <person name="Nolan M."/>
            <person name="Ohm R."/>
            <person name="Pangilinan J."/>
            <person name="Park H.-J."/>
            <person name="Ramirez L."/>
            <person name="Alfaro M."/>
            <person name="Sun H."/>
            <person name="Tritt A."/>
            <person name="Yoshinaga Y."/>
            <person name="Zwiers L.-H."/>
            <person name="Turgeon B.G."/>
            <person name="Goodwin S.B."/>
            <person name="Spatafora J.W."/>
            <person name="Crous P.W."/>
            <person name="Grigoriev I.V."/>
        </authorList>
    </citation>
    <scope>NUCLEOTIDE SEQUENCE</scope>
    <source>
        <strain evidence="1">CBS 394.84</strain>
    </source>
</reference>
<dbReference type="InterPro" id="IPR023393">
    <property type="entry name" value="START-like_dom_sf"/>
</dbReference>
<dbReference type="EMBL" id="ML976620">
    <property type="protein sequence ID" value="KAF1840355.1"/>
    <property type="molecule type" value="Genomic_DNA"/>
</dbReference>
<dbReference type="OrthoDB" id="509124at2759"/>